<dbReference type="Proteomes" id="UP001213623">
    <property type="component" value="Chromosome 7"/>
</dbReference>
<dbReference type="AlphaFoldDB" id="A0AAF0EQA2"/>
<gene>
    <name evidence="2" type="ORF">MNAN1_003698</name>
</gene>
<evidence type="ECO:0000313" key="3">
    <source>
        <dbReference type="Proteomes" id="UP001213623"/>
    </source>
</evidence>
<sequence>MSRRREAQDLAHALALSAQDAPQELSSSSLDTRQTEQPGAESTQPKTKRQRRSPKASQGSGELSEPGDSSVSTVDVPVEDTAPQAASTTDAPAGDPIPSPVVPSSRSPSPTKLSAASARKRFFGKPITSLLPSSPSHVPGLKRHVRLPPLHTNRRSPPPPKPRLPQKETKKPRTEGSSDEEEAPEPEIDYENEGFL</sequence>
<keyword evidence="3" id="KW-1185">Reference proteome</keyword>
<protein>
    <submittedName>
        <fullName evidence="2">Uncharacterized protein</fullName>
    </submittedName>
</protein>
<organism evidence="2 3">
    <name type="scientific">Malassezia nana</name>
    <dbReference type="NCBI Taxonomy" id="180528"/>
    <lineage>
        <taxon>Eukaryota</taxon>
        <taxon>Fungi</taxon>
        <taxon>Dikarya</taxon>
        <taxon>Basidiomycota</taxon>
        <taxon>Ustilaginomycotina</taxon>
        <taxon>Malasseziomycetes</taxon>
        <taxon>Malasseziales</taxon>
        <taxon>Malasseziaceae</taxon>
        <taxon>Malassezia</taxon>
    </lineage>
</organism>
<feature type="region of interest" description="Disordered" evidence="1">
    <location>
        <begin position="1"/>
        <end position="196"/>
    </location>
</feature>
<evidence type="ECO:0000256" key="1">
    <source>
        <dbReference type="SAM" id="MobiDB-lite"/>
    </source>
</evidence>
<proteinExistence type="predicted"/>
<reference evidence="2" key="1">
    <citation type="submission" date="2023-03" db="EMBL/GenBank/DDBJ databases">
        <title>Mating type loci evolution in Malassezia.</title>
        <authorList>
            <person name="Coelho M.A."/>
        </authorList>
    </citation>
    <scope>NUCLEOTIDE SEQUENCE</scope>
    <source>
        <strain evidence="2">CBS 9557</strain>
    </source>
</reference>
<feature type="compositionally biased region" description="Polar residues" evidence="1">
    <location>
        <begin position="55"/>
        <end position="73"/>
    </location>
</feature>
<evidence type="ECO:0000313" key="2">
    <source>
        <dbReference type="EMBL" id="WFD28685.1"/>
    </source>
</evidence>
<feature type="compositionally biased region" description="Acidic residues" evidence="1">
    <location>
        <begin position="177"/>
        <end position="196"/>
    </location>
</feature>
<feature type="compositionally biased region" description="Basic and acidic residues" evidence="1">
    <location>
        <begin position="165"/>
        <end position="176"/>
    </location>
</feature>
<feature type="compositionally biased region" description="Polar residues" evidence="1">
    <location>
        <begin position="24"/>
        <end position="45"/>
    </location>
</feature>
<accession>A0AAF0EQA2</accession>
<dbReference type="EMBL" id="CP119898">
    <property type="protein sequence ID" value="WFD28685.1"/>
    <property type="molecule type" value="Genomic_DNA"/>
</dbReference>
<name>A0AAF0EQA2_9BASI</name>